<proteinExistence type="predicted"/>
<protein>
    <submittedName>
        <fullName evidence="3">Uncharacterized protein</fullName>
    </submittedName>
</protein>
<feature type="transmembrane region" description="Helical" evidence="1">
    <location>
        <begin position="6"/>
        <end position="25"/>
    </location>
</feature>
<sequence length="215" mass="24481">MQSLYLVGIFIYPLLIALVDGKLCMSCIKNVKDTKTYEYITKSSLNFYFHKAPISGDLRNCTLPNEPKFVECNGMCISVEAKISGTVVGYIFACGDRYKPYNLDSMRDGECRQRDQQVYMEWQSLNTCVCAGEKCNMPEQESKFEEPSKEMTHHPKQVVSKSDSLAEKVPRDLKKSSVQYNFFGGFKRNGAGSNEVCKFAYFFMAVPILIVFAFF</sequence>
<keyword evidence="1" id="KW-0472">Membrane</keyword>
<dbReference type="WBParaSite" id="ACRNAN_scaffold9424.g17128.t1">
    <property type="protein sequence ID" value="ACRNAN_scaffold9424.g17128.t1"/>
    <property type="gene ID" value="ACRNAN_scaffold9424.g17128"/>
</dbReference>
<evidence type="ECO:0000313" key="2">
    <source>
        <dbReference type="Proteomes" id="UP000887540"/>
    </source>
</evidence>
<dbReference type="AlphaFoldDB" id="A0A914EQG0"/>
<feature type="transmembrane region" description="Helical" evidence="1">
    <location>
        <begin position="196"/>
        <end position="214"/>
    </location>
</feature>
<keyword evidence="1" id="KW-0812">Transmembrane</keyword>
<keyword evidence="2" id="KW-1185">Reference proteome</keyword>
<accession>A0A914EQG0</accession>
<name>A0A914EQG0_9BILA</name>
<keyword evidence="1" id="KW-1133">Transmembrane helix</keyword>
<dbReference type="Proteomes" id="UP000887540">
    <property type="component" value="Unplaced"/>
</dbReference>
<evidence type="ECO:0000313" key="3">
    <source>
        <dbReference type="WBParaSite" id="ACRNAN_scaffold9424.g17128.t1"/>
    </source>
</evidence>
<organism evidence="2 3">
    <name type="scientific">Acrobeloides nanus</name>
    <dbReference type="NCBI Taxonomy" id="290746"/>
    <lineage>
        <taxon>Eukaryota</taxon>
        <taxon>Metazoa</taxon>
        <taxon>Ecdysozoa</taxon>
        <taxon>Nematoda</taxon>
        <taxon>Chromadorea</taxon>
        <taxon>Rhabditida</taxon>
        <taxon>Tylenchina</taxon>
        <taxon>Cephalobomorpha</taxon>
        <taxon>Cephaloboidea</taxon>
        <taxon>Cephalobidae</taxon>
        <taxon>Acrobeloides</taxon>
    </lineage>
</organism>
<evidence type="ECO:0000256" key="1">
    <source>
        <dbReference type="SAM" id="Phobius"/>
    </source>
</evidence>
<reference evidence="3" key="1">
    <citation type="submission" date="2022-11" db="UniProtKB">
        <authorList>
            <consortium name="WormBaseParasite"/>
        </authorList>
    </citation>
    <scope>IDENTIFICATION</scope>
</reference>